<organism evidence="2 3">
    <name type="scientific">Oleiagrimonas citrea</name>
    <dbReference type="NCBI Taxonomy" id="1665687"/>
    <lineage>
        <taxon>Bacteria</taxon>
        <taxon>Pseudomonadati</taxon>
        <taxon>Pseudomonadota</taxon>
        <taxon>Gammaproteobacteria</taxon>
        <taxon>Lysobacterales</taxon>
        <taxon>Rhodanobacteraceae</taxon>
        <taxon>Oleiagrimonas</taxon>
    </lineage>
</organism>
<keyword evidence="3" id="KW-1185">Reference proteome</keyword>
<name>A0A846ZRS2_9GAMM</name>
<evidence type="ECO:0000259" key="1">
    <source>
        <dbReference type="Pfam" id="PF04993"/>
    </source>
</evidence>
<evidence type="ECO:0000313" key="2">
    <source>
        <dbReference type="EMBL" id="NKZ40133.1"/>
    </source>
</evidence>
<gene>
    <name evidence="2" type="ORF">HF690_14330</name>
</gene>
<sequence>MATDADFIAYVHEQTGLGEAVRYRKMFGEYALYLDDKVVALVCDNRVFLKPTDAARELIDAVEEDAPYPGAKPHIVLDEYLDDRDTLARLLRVTAEALPAPKPRKKKARARKTS</sequence>
<dbReference type="Proteomes" id="UP000541636">
    <property type="component" value="Unassembled WGS sequence"/>
</dbReference>
<evidence type="ECO:0000313" key="3">
    <source>
        <dbReference type="Proteomes" id="UP000541636"/>
    </source>
</evidence>
<protein>
    <submittedName>
        <fullName evidence="2">TfoX/Sxy family protein</fullName>
    </submittedName>
</protein>
<dbReference type="Pfam" id="PF04993">
    <property type="entry name" value="TfoX_N"/>
    <property type="match status" value="1"/>
</dbReference>
<dbReference type="RefSeq" id="WP_113065433.1">
    <property type="nucleotide sequence ID" value="NZ_JAAZQD010000006.1"/>
</dbReference>
<reference evidence="2 3" key="1">
    <citation type="journal article" date="2017" name="Int. J. Syst. Evol. Microbiol.">
        <title>Oleiagrimonas citrea sp. nov., a marine bacterium isolated from tidal flat sediment and emended description of the genus Oleiagrimonas Fang et al. 2015 and Oleiagrimonas soli.</title>
        <authorList>
            <person name="Yang S.H."/>
            <person name="Seo H.S."/>
            <person name="Seong C.N."/>
            <person name="Kwon K.K."/>
        </authorList>
    </citation>
    <scope>NUCLEOTIDE SEQUENCE [LARGE SCALE GENOMIC DNA]</scope>
    <source>
        <strain evidence="2 3">MEBiC09124</strain>
    </source>
</reference>
<feature type="domain" description="TfoX N-terminal" evidence="1">
    <location>
        <begin position="19"/>
        <end position="97"/>
    </location>
</feature>
<accession>A0A846ZRS2</accession>
<proteinExistence type="predicted"/>
<dbReference type="InterPro" id="IPR007076">
    <property type="entry name" value="TfoX_N"/>
</dbReference>
<dbReference type="SUPFAM" id="SSF159894">
    <property type="entry name" value="YgaC/TfoX-N like"/>
    <property type="match status" value="1"/>
</dbReference>
<dbReference type="Gene3D" id="3.30.1460.30">
    <property type="entry name" value="YgaC/TfoX-N like chaperone"/>
    <property type="match status" value="1"/>
</dbReference>
<comment type="caution">
    <text evidence="2">The sequence shown here is derived from an EMBL/GenBank/DDBJ whole genome shotgun (WGS) entry which is preliminary data.</text>
</comment>
<dbReference type="EMBL" id="JAAZQD010000006">
    <property type="protein sequence ID" value="NKZ40133.1"/>
    <property type="molecule type" value="Genomic_DNA"/>
</dbReference>
<dbReference type="AlphaFoldDB" id="A0A846ZRS2"/>